<dbReference type="Proteomes" id="UP000604046">
    <property type="component" value="Unassembled WGS sequence"/>
</dbReference>
<dbReference type="Gene3D" id="1.25.40.10">
    <property type="entry name" value="Tetratricopeptide repeat domain"/>
    <property type="match status" value="2"/>
</dbReference>
<keyword evidence="1" id="KW-0677">Repeat</keyword>
<dbReference type="Pfam" id="PF13424">
    <property type="entry name" value="TPR_12"/>
    <property type="match status" value="2"/>
</dbReference>
<dbReference type="EMBL" id="CAJNDS010000101">
    <property type="protein sequence ID" value="CAE6955672.1"/>
    <property type="molecule type" value="Genomic_DNA"/>
</dbReference>
<dbReference type="InterPro" id="IPR011990">
    <property type="entry name" value="TPR-like_helical_dom_sf"/>
</dbReference>
<dbReference type="AlphaFoldDB" id="A0A812HMQ1"/>
<evidence type="ECO:0000256" key="1">
    <source>
        <dbReference type="ARBA" id="ARBA00022737"/>
    </source>
</evidence>
<evidence type="ECO:0000313" key="3">
    <source>
        <dbReference type="EMBL" id="CAE6955672.1"/>
    </source>
</evidence>
<gene>
    <name evidence="3" type="primary">KLC2</name>
    <name evidence="3" type="ORF">SNAT2548_LOCUS1732</name>
</gene>
<evidence type="ECO:0000313" key="4">
    <source>
        <dbReference type="Proteomes" id="UP000604046"/>
    </source>
</evidence>
<reference evidence="3" key="1">
    <citation type="submission" date="2021-02" db="EMBL/GenBank/DDBJ databases">
        <authorList>
            <person name="Dougan E. K."/>
            <person name="Rhodes N."/>
            <person name="Thang M."/>
            <person name="Chan C."/>
        </authorList>
    </citation>
    <scope>NUCLEOTIDE SEQUENCE</scope>
</reference>
<keyword evidence="2" id="KW-0802">TPR repeat</keyword>
<proteinExistence type="predicted"/>
<name>A0A812HMQ1_9DINO</name>
<dbReference type="SUPFAM" id="SSF48452">
    <property type="entry name" value="TPR-like"/>
    <property type="match status" value="2"/>
</dbReference>
<dbReference type="PANTHER" id="PTHR45641">
    <property type="entry name" value="TETRATRICOPEPTIDE REPEAT PROTEIN (AFU_ORTHOLOGUE AFUA_6G03870)"/>
    <property type="match status" value="1"/>
</dbReference>
<organism evidence="3 4">
    <name type="scientific">Symbiodinium natans</name>
    <dbReference type="NCBI Taxonomy" id="878477"/>
    <lineage>
        <taxon>Eukaryota</taxon>
        <taxon>Sar</taxon>
        <taxon>Alveolata</taxon>
        <taxon>Dinophyceae</taxon>
        <taxon>Suessiales</taxon>
        <taxon>Symbiodiniaceae</taxon>
        <taxon>Symbiodinium</taxon>
    </lineage>
</organism>
<protein>
    <submittedName>
        <fullName evidence="3">KLC2 protein</fullName>
    </submittedName>
</protein>
<evidence type="ECO:0000256" key="2">
    <source>
        <dbReference type="ARBA" id="ARBA00022803"/>
    </source>
</evidence>
<dbReference type="InterPro" id="IPR019734">
    <property type="entry name" value="TPR_rpt"/>
</dbReference>
<comment type="caution">
    <text evidence="3">The sequence shown here is derived from an EMBL/GenBank/DDBJ whole genome shotgun (WGS) entry which is preliminary data.</text>
</comment>
<sequence length="378" mass="41066">MLTAAGPRAHILSLSCLNGSCRASAKPDSPNRAWNRRRTLPVVLAPALVRTARVSRRAIQGDAANRARRLQGADLKAELQRRRGLVSQLRASALQDDAAEAFDDLGVALLATGEKAQAVEAEAAFRQSLEICRRRALDADSLWAANNLAVALKAQGESRYGEALELYQEILQARLRNDPREEDPSTLTSMNNLGVLLKKQGKVVEAEQFYRRALARRRAVLGNLDPDTLTSINNLAVLLSTTKTQEAEELFAEALAGCRAVLGATDMDTLLSADNLAALLYQKGRPSEAEPLFREAALGFATLLGSRDPETLRSQDNLAVTLLELGRLDEAEVLLRSTVEGFIAIRGADHPDTAVAQENLRAVLEAKEARNREGMSTV</sequence>
<dbReference type="OrthoDB" id="626167at2759"/>
<accession>A0A812HMQ1</accession>
<keyword evidence="4" id="KW-1185">Reference proteome</keyword>
<dbReference type="PANTHER" id="PTHR45641:SF19">
    <property type="entry name" value="NEPHROCYSTIN-3"/>
    <property type="match status" value="1"/>
</dbReference>
<dbReference type="SMART" id="SM00028">
    <property type="entry name" value="TPR"/>
    <property type="match status" value="3"/>
</dbReference>